<dbReference type="AlphaFoldDB" id="A0A438N895"/>
<evidence type="ECO:0000256" key="2">
    <source>
        <dbReference type="ARBA" id="ARBA00022857"/>
    </source>
</evidence>
<name>A0A438N895_EXOME</name>
<dbReference type="Pfam" id="PF01738">
    <property type="entry name" value="DLH"/>
    <property type="match status" value="1"/>
</dbReference>
<comment type="similarity">
    <text evidence="1">Belongs to the short-chain dehydrogenases/reductases (SDR) family.</text>
</comment>
<dbReference type="InterPro" id="IPR002347">
    <property type="entry name" value="SDR_fam"/>
</dbReference>
<evidence type="ECO:0000256" key="1">
    <source>
        <dbReference type="ARBA" id="ARBA00006484"/>
    </source>
</evidence>
<dbReference type="SUPFAM" id="SSF53474">
    <property type="entry name" value="alpha/beta-Hydrolases"/>
    <property type="match status" value="1"/>
</dbReference>
<dbReference type="SUPFAM" id="SSF51735">
    <property type="entry name" value="NAD(P)-binding Rossmann-fold domains"/>
    <property type="match status" value="1"/>
</dbReference>
<evidence type="ECO:0000313" key="5">
    <source>
        <dbReference type="EMBL" id="RVX71860.1"/>
    </source>
</evidence>
<proteinExistence type="inferred from homology"/>
<sequence length="468" mass="51314">MTAQSIIVTGAGSGIGLSIVNLLLQTSNVALVVAVDIRTQQLNVLVTQSGSRLRIVQGDVSTRTTSEEAVQAAIGQTGRLDAIILNAGILGPISPVIDGDIDKWKDLFNINFFSLLHGIQTAFPYLSKNSGRIILTSSGVSLRPTKSWGAYSCAKAAMNQLCSILAFEEPSISVVAVTPGVVDTSIQKTVRETHKETLDPGTYDWLVDLHKQGKMLQPERPAASFVKLATEGIPEEIRGKTGQVVKFNDVSVYDSQPPVGIELQHATVLLLPDGSGYRTLIPDYFEGDGLPVLLLHRNPKLSIDENDWPEEDKEKLKILNIPEWIKRHPESRIEELLASMIESLRGQNLSGPFLGVGYCFGGKYVYKLAKSTLKAAVAFHPSFVTEADFEGVKVPTYAGLAEKDQMVPETLPQDLKNWSLRNSVNLQIETYPGMKHGFAARPEAKDPVEREQYNSAFSRTVDFFKAHQ</sequence>
<dbReference type="GO" id="GO:0016616">
    <property type="term" value="F:oxidoreductase activity, acting on the CH-OH group of donors, NAD or NADP as acceptor"/>
    <property type="evidence" value="ECO:0007669"/>
    <property type="project" value="UniProtKB-ARBA"/>
</dbReference>
<dbReference type="InterPro" id="IPR020904">
    <property type="entry name" value="Sc_DH/Rdtase_CS"/>
</dbReference>
<evidence type="ECO:0000259" key="4">
    <source>
        <dbReference type="Pfam" id="PF01738"/>
    </source>
</evidence>
<dbReference type="PANTHER" id="PTHR43008">
    <property type="entry name" value="BENZIL REDUCTASE"/>
    <property type="match status" value="1"/>
</dbReference>
<dbReference type="GO" id="GO:0050664">
    <property type="term" value="F:oxidoreductase activity, acting on NAD(P)H, oxygen as acceptor"/>
    <property type="evidence" value="ECO:0007669"/>
    <property type="project" value="TreeGrafter"/>
</dbReference>
<comment type="caution">
    <text evidence="5">The sequence shown here is derived from an EMBL/GenBank/DDBJ whole genome shotgun (WGS) entry which is preliminary data.</text>
</comment>
<feature type="domain" description="Dienelactone hydrolase" evidence="4">
    <location>
        <begin position="275"/>
        <end position="467"/>
    </location>
</feature>
<evidence type="ECO:0000256" key="3">
    <source>
        <dbReference type="ARBA" id="ARBA00023002"/>
    </source>
</evidence>
<dbReference type="InterPro" id="IPR036291">
    <property type="entry name" value="NAD(P)-bd_dom_sf"/>
</dbReference>
<dbReference type="PROSITE" id="PS00061">
    <property type="entry name" value="ADH_SHORT"/>
    <property type="match status" value="1"/>
</dbReference>
<organism evidence="5 6">
    <name type="scientific">Exophiala mesophila</name>
    <name type="common">Black yeast-like fungus</name>
    <dbReference type="NCBI Taxonomy" id="212818"/>
    <lineage>
        <taxon>Eukaryota</taxon>
        <taxon>Fungi</taxon>
        <taxon>Dikarya</taxon>
        <taxon>Ascomycota</taxon>
        <taxon>Pezizomycotina</taxon>
        <taxon>Eurotiomycetes</taxon>
        <taxon>Chaetothyriomycetidae</taxon>
        <taxon>Chaetothyriales</taxon>
        <taxon>Herpotrichiellaceae</taxon>
        <taxon>Exophiala</taxon>
    </lineage>
</organism>
<evidence type="ECO:0000313" key="6">
    <source>
        <dbReference type="Proteomes" id="UP000288859"/>
    </source>
</evidence>
<dbReference type="PRINTS" id="PR00081">
    <property type="entry name" value="GDHRDH"/>
</dbReference>
<keyword evidence="2" id="KW-0521">NADP</keyword>
<dbReference type="Pfam" id="PF00106">
    <property type="entry name" value="adh_short"/>
    <property type="match status" value="1"/>
</dbReference>
<accession>A0A438N895</accession>
<dbReference type="GO" id="GO:0016787">
    <property type="term" value="F:hydrolase activity"/>
    <property type="evidence" value="ECO:0007669"/>
    <property type="project" value="InterPro"/>
</dbReference>
<dbReference type="VEuPathDB" id="FungiDB:PV10_07842"/>
<dbReference type="VEuPathDB" id="FungiDB:PV10_07816"/>
<dbReference type="EMBL" id="NAJM01000015">
    <property type="protein sequence ID" value="RVX71860.1"/>
    <property type="molecule type" value="Genomic_DNA"/>
</dbReference>
<reference evidence="5 6" key="1">
    <citation type="submission" date="2017-03" db="EMBL/GenBank/DDBJ databases">
        <title>Genomes of endolithic fungi from Antarctica.</title>
        <authorList>
            <person name="Coleine C."/>
            <person name="Masonjones S."/>
            <person name="Stajich J.E."/>
        </authorList>
    </citation>
    <scope>NUCLEOTIDE SEQUENCE [LARGE SCALE GENOMIC DNA]</scope>
    <source>
        <strain evidence="5 6">CCFEE 6314</strain>
    </source>
</reference>
<dbReference type="Gene3D" id="3.40.50.1820">
    <property type="entry name" value="alpha/beta hydrolase"/>
    <property type="match status" value="1"/>
</dbReference>
<dbReference type="Proteomes" id="UP000288859">
    <property type="component" value="Unassembled WGS sequence"/>
</dbReference>
<keyword evidence="3" id="KW-0560">Oxidoreductase</keyword>
<dbReference type="InterPro" id="IPR029058">
    <property type="entry name" value="AB_hydrolase_fold"/>
</dbReference>
<protein>
    <recommendedName>
        <fullName evidence="4">Dienelactone hydrolase domain-containing protein</fullName>
    </recommendedName>
</protein>
<dbReference type="Gene3D" id="3.40.50.720">
    <property type="entry name" value="NAD(P)-binding Rossmann-like Domain"/>
    <property type="match status" value="1"/>
</dbReference>
<dbReference type="InterPro" id="IPR002925">
    <property type="entry name" value="Dienelactn_hydro"/>
</dbReference>
<dbReference type="OrthoDB" id="1393670at2759"/>
<dbReference type="PANTHER" id="PTHR43008:SF8">
    <property type="entry name" value="BENZIL REDUCTASE ((S)-BENZOIN FORMING) IRC24"/>
    <property type="match status" value="1"/>
</dbReference>
<gene>
    <name evidence="5" type="ORF">B0A52_04259</name>
</gene>